<sequence>MENLMTQVRIEAGGGGYLDSGVGSFSSFQRRIEFHPARKPFSGISSGGGDGGGGDFKLETLNPGASDHARSGSGTSQGHQSGKKADGSELWDNGLDPELSFGITFRRIGAGLENLGNTCFLNSVLQCLTYTEPLAAYLQSGKHQNSCHIAGFCALCAIQKHVSRALQAPGRILAPKDLVLNLRCISRNFRISRQEDAHEYMVNLLESMHKCCLPSGVPSESPGAYDKSLVHKIFGGRLRSQVKCMQCSYCSNKFDPFLDLSLEIAKADSVYKALTNFTAAELLDGGEKQYQCQRCKQKVRALKQLTVHKAPYVLTVHLKRFRAHDPGQKIDKKVQFGSTLDMKPFVSGSYEGDLKYTLYGVLVHHGWSTHSGHYYCFVRTSSGMWYSLDDNRVLEISSSFIYVSWNAGRVLLFRRHSILIRMPSPCPFKVVQVNERSVLEQKAYMLFYVRDRKNVVPKKPVDIVHKENLKANVIGNNTSSILSQQSKGRPQSCPTENRIYGADSSASSRQKGAVISGLSKETPVKEASSQPTNERILVERCVSKKDPLLGPSSSTSVLKVSSEILSVPNPSQGESLQPSAPSVNSNGFTSNIGNTTAGSNSNENGSSKNDLEVSVPTLSHCNRPQYSATNKLVTKDASQKINPISNGGGSSVTVSRDIGDRILEGVSKTAPSGESSYKMSESVYPMKSPNKPSFENIRVGDNSNDCVSENSLNEKAGDNSKNMGPESVEPSIPLMMTNKSLHVNVPDCAAQRKFKKKPHKCQTRNIYIGLKFFKASVVLRKKKKHKKSKLRTLDPQNLIAELLMDKDGISSDPGPSKSEKCRSISVNSSHCRKKSAKGAAQKKVKICNGNSLVNGINGDLRERVYQNGAVLATDEHSQKCASPILEVNRQEAVEPSCSNDCKKDVLQEGMNKLTRGLEQTTIARWDGIELNPQISALNGTNSFSIGYVPDEWDEEYDRGKRKKLRQNNHIFGGSNPFQEIAAKKTQIKKAKLEHNSSGNRPFRI</sequence>
<dbReference type="InterPro" id="IPR001394">
    <property type="entry name" value="Peptidase_C19_UCH"/>
</dbReference>
<evidence type="ECO:0000313" key="4">
    <source>
        <dbReference type="EMBL" id="KAH7569195.1"/>
    </source>
</evidence>
<feature type="compositionally biased region" description="Polar residues" evidence="2">
    <location>
        <begin position="480"/>
        <end position="495"/>
    </location>
</feature>
<feature type="region of interest" description="Disordered" evidence="2">
    <location>
        <begin position="706"/>
        <end position="726"/>
    </location>
</feature>
<feature type="compositionally biased region" description="Low complexity" evidence="2">
    <location>
        <begin position="71"/>
        <end position="80"/>
    </location>
</feature>
<dbReference type="PANTHER" id="PTHR24006">
    <property type="entry name" value="UBIQUITIN CARBOXYL-TERMINAL HYDROLASE"/>
    <property type="match status" value="1"/>
</dbReference>
<protein>
    <recommendedName>
        <fullName evidence="3">USP domain-containing protein</fullName>
    </recommendedName>
</protein>
<accession>A0ABQ8HXV8</accession>
<dbReference type="InterPro" id="IPR018200">
    <property type="entry name" value="USP_CS"/>
</dbReference>
<feature type="region of interest" description="Disordered" evidence="2">
    <location>
        <begin position="480"/>
        <end position="532"/>
    </location>
</feature>
<dbReference type="InterPro" id="IPR028889">
    <property type="entry name" value="USP"/>
</dbReference>
<dbReference type="PANTHER" id="PTHR24006:SF663">
    <property type="entry name" value="UBIQUITIN CARBOXYL-TERMINAL HYDROLASE 23"/>
    <property type="match status" value="1"/>
</dbReference>
<dbReference type="Proteomes" id="UP000827721">
    <property type="component" value="Unassembled WGS sequence"/>
</dbReference>
<feature type="region of interest" description="Disordered" evidence="2">
    <location>
        <begin position="568"/>
        <end position="612"/>
    </location>
</feature>
<evidence type="ECO:0000256" key="2">
    <source>
        <dbReference type="SAM" id="MobiDB-lite"/>
    </source>
</evidence>
<dbReference type="SUPFAM" id="SSF54001">
    <property type="entry name" value="Cysteine proteinases"/>
    <property type="match status" value="1"/>
</dbReference>
<dbReference type="CDD" id="cd02661">
    <property type="entry name" value="Peptidase_C19E"/>
    <property type="match status" value="1"/>
</dbReference>
<feature type="compositionally biased region" description="Low complexity" evidence="2">
    <location>
        <begin position="593"/>
        <end position="607"/>
    </location>
</feature>
<dbReference type="Gene3D" id="3.90.70.10">
    <property type="entry name" value="Cysteine proteinases"/>
    <property type="match status" value="1"/>
</dbReference>
<evidence type="ECO:0000256" key="1">
    <source>
        <dbReference type="ARBA" id="ARBA00009085"/>
    </source>
</evidence>
<organism evidence="4 5">
    <name type="scientific">Xanthoceras sorbifolium</name>
    <dbReference type="NCBI Taxonomy" id="99658"/>
    <lineage>
        <taxon>Eukaryota</taxon>
        <taxon>Viridiplantae</taxon>
        <taxon>Streptophyta</taxon>
        <taxon>Embryophyta</taxon>
        <taxon>Tracheophyta</taxon>
        <taxon>Spermatophyta</taxon>
        <taxon>Magnoliopsida</taxon>
        <taxon>eudicotyledons</taxon>
        <taxon>Gunneridae</taxon>
        <taxon>Pentapetalae</taxon>
        <taxon>rosids</taxon>
        <taxon>malvids</taxon>
        <taxon>Sapindales</taxon>
        <taxon>Sapindaceae</taxon>
        <taxon>Xanthoceroideae</taxon>
        <taxon>Xanthoceras</taxon>
    </lineage>
</organism>
<reference evidence="4 5" key="1">
    <citation type="submission" date="2021-02" db="EMBL/GenBank/DDBJ databases">
        <title>Plant Genome Project.</title>
        <authorList>
            <person name="Zhang R.-G."/>
        </authorList>
    </citation>
    <scope>NUCLEOTIDE SEQUENCE [LARGE SCALE GENOMIC DNA]</scope>
    <source>
        <tissue evidence="4">Leaves</tissue>
    </source>
</reference>
<dbReference type="PROSITE" id="PS00973">
    <property type="entry name" value="USP_2"/>
    <property type="match status" value="1"/>
</dbReference>
<evidence type="ECO:0000313" key="5">
    <source>
        <dbReference type="Proteomes" id="UP000827721"/>
    </source>
</evidence>
<dbReference type="InterPro" id="IPR050164">
    <property type="entry name" value="Peptidase_C19"/>
</dbReference>
<name>A0ABQ8HXV8_9ROSI</name>
<feature type="compositionally biased region" description="Gly residues" evidence="2">
    <location>
        <begin position="45"/>
        <end position="55"/>
    </location>
</feature>
<dbReference type="InterPro" id="IPR038765">
    <property type="entry name" value="Papain-like_cys_pep_sf"/>
</dbReference>
<comment type="similarity">
    <text evidence="1">Belongs to the peptidase C19 family.</text>
</comment>
<feature type="domain" description="USP" evidence="3">
    <location>
        <begin position="110"/>
        <end position="451"/>
    </location>
</feature>
<dbReference type="Pfam" id="PF00443">
    <property type="entry name" value="UCH"/>
    <property type="match status" value="1"/>
</dbReference>
<keyword evidence="5" id="KW-1185">Reference proteome</keyword>
<evidence type="ECO:0000259" key="3">
    <source>
        <dbReference type="PROSITE" id="PS50235"/>
    </source>
</evidence>
<dbReference type="PROSITE" id="PS00972">
    <property type="entry name" value="USP_1"/>
    <property type="match status" value="1"/>
</dbReference>
<feature type="compositionally biased region" description="Polar residues" evidence="2">
    <location>
        <begin position="669"/>
        <end position="679"/>
    </location>
</feature>
<feature type="region of interest" description="Disordered" evidence="2">
    <location>
        <begin position="667"/>
        <end position="691"/>
    </location>
</feature>
<comment type="caution">
    <text evidence="4">The sequence shown here is derived from an EMBL/GenBank/DDBJ whole genome shotgun (WGS) entry which is preliminary data.</text>
</comment>
<dbReference type="PROSITE" id="PS50235">
    <property type="entry name" value="USP_3"/>
    <property type="match status" value="1"/>
</dbReference>
<feature type="compositionally biased region" description="Polar residues" evidence="2">
    <location>
        <begin position="568"/>
        <end position="592"/>
    </location>
</feature>
<gene>
    <name evidence="4" type="ORF">JRO89_XS06G0121600</name>
</gene>
<feature type="region of interest" description="Disordered" evidence="2">
    <location>
        <begin position="39"/>
        <end position="89"/>
    </location>
</feature>
<proteinExistence type="inferred from homology"/>
<dbReference type="EMBL" id="JAFEMO010000006">
    <property type="protein sequence ID" value="KAH7569195.1"/>
    <property type="molecule type" value="Genomic_DNA"/>
</dbReference>